<reference evidence="2 3" key="1">
    <citation type="submission" date="2015-11" db="EMBL/GenBank/DDBJ databases">
        <title>Expanding the genomic diversity of Burkholderia species for the development of highly accurate diagnostics.</title>
        <authorList>
            <person name="Sahl J."/>
            <person name="Keim P."/>
            <person name="Wagner D."/>
        </authorList>
    </citation>
    <scope>NUCLEOTIDE SEQUENCE [LARGE SCALE GENOMIC DNA]</scope>
    <source>
        <strain evidence="2 3">MSMB1301WGS</strain>
    </source>
</reference>
<dbReference type="InterPro" id="IPR029471">
    <property type="entry name" value="HNH_5"/>
</dbReference>
<dbReference type="CDD" id="cd00085">
    <property type="entry name" value="HNHc"/>
    <property type="match status" value="1"/>
</dbReference>
<evidence type="ECO:0000259" key="1">
    <source>
        <dbReference type="SMART" id="SM00507"/>
    </source>
</evidence>
<sequence length="160" mass="18142">MTTLAQLTKRRAAFESFLVARGAQILQPTNEWEVLRFKTHKGTHVVYRNAKQEITFTGDSFGAWHAFERGLTWNGALATKREKKDQPTVATLLARDGNTCFFCRKEMTSEDRTLEHLVPIAHGGPNHLSNLVLAHRTCNQLAGHLSLMEKIRIRENGVME</sequence>
<evidence type="ECO:0000313" key="3">
    <source>
        <dbReference type="Proteomes" id="UP000062317"/>
    </source>
</evidence>
<dbReference type="Pfam" id="PF14279">
    <property type="entry name" value="HNH_5"/>
    <property type="match status" value="1"/>
</dbReference>
<dbReference type="SMART" id="SM00507">
    <property type="entry name" value="HNHc"/>
    <property type="match status" value="1"/>
</dbReference>
<keyword evidence="2" id="KW-0378">Hydrolase</keyword>
<dbReference type="InterPro" id="IPR052892">
    <property type="entry name" value="NA-targeting_endonuclease"/>
</dbReference>
<name>A0A106EFI3_9BURK</name>
<evidence type="ECO:0000313" key="2">
    <source>
        <dbReference type="EMBL" id="KVV57960.1"/>
    </source>
</evidence>
<gene>
    <name evidence="2" type="ORF">WT27_23815</name>
</gene>
<dbReference type="PANTHER" id="PTHR33877:SF2">
    <property type="entry name" value="OS07G0170200 PROTEIN"/>
    <property type="match status" value="1"/>
</dbReference>
<dbReference type="InterPro" id="IPR003615">
    <property type="entry name" value="HNH_nuc"/>
</dbReference>
<dbReference type="PANTHER" id="PTHR33877">
    <property type="entry name" value="SLL1193 PROTEIN"/>
    <property type="match status" value="1"/>
</dbReference>
<keyword evidence="2" id="KW-0255">Endonuclease</keyword>
<dbReference type="Proteomes" id="UP000062317">
    <property type="component" value="Unassembled WGS sequence"/>
</dbReference>
<proteinExistence type="predicted"/>
<dbReference type="RefSeq" id="WP_060103062.1">
    <property type="nucleotide sequence ID" value="NZ_LPEQ01000009.1"/>
</dbReference>
<protein>
    <submittedName>
        <fullName evidence="2">HNH endonuclease</fullName>
    </submittedName>
</protein>
<dbReference type="GO" id="GO:0004519">
    <property type="term" value="F:endonuclease activity"/>
    <property type="evidence" value="ECO:0007669"/>
    <property type="project" value="UniProtKB-KW"/>
</dbReference>
<comment type="caution">
    <text evidence="2">The sequence shown here is derived from an EMBL/GenBank/DDBJ whole genome shotgun (WGS) entry which is preliminary data.</text>
</comment>
<keyword evidence="3" id="KW-1185">Reference proteome</keyword>
<feature type="domain" description="HNH nuclease" evidence="1">
    <location>
        <begin position="88"/>
        <end position="140"/>
    </location>
</feature>
<dbReference type="Gene3D" id="1.10.30.50">
    <property type="match status" value="1"/>
</dbReference>
<accession>A0A106EFI3</accession>
<dbReference type="EMBL" id="LPEQ01000009">
    <property type="protein sequence ID" value="KVV57960.1"/>
    <property type="molecule type" value="Genomic_DNA"/>
</dbReference>
<dbReference type="AlphaFoldDB" id="A0A106EFI3"/>
<organism evidence="2 3">
    <name type="scientific">Burkholderia territorii</name>
    <dbReference type="NCBI Taxonomy" id="1503055"/>
    <lineage>
        <taxon>Bacteria</taxon>
        <taxon>Pseudomonadati</taxon>
        <taxon>Pseudomonadota</taxon>
        <taxon>Betaproteobacteria</taxon>
        <taxon>Burkholderiales</taxon>
        <taxon>Burkholderiaceae</taxon>
        <taxon>Burkholderia</taxon>
        <taxon>Burkholderia cepacia complex</taxon>
    </lineage>
</organism>
<keyword evidence="2" id="KW-0540">Nuclease</keyword>